<accession>A0A2S0VMC4</accession>
<evidence type="ECO:0000313" key="3">
    <source>
        <dbReference type="EMBL" id="AWB65371.1"/>
    </source>
</evidence>
<dbReference type="Proteomes" id="UP000244441">
    <property type="component" value="Chromosome"/>
</dbReference>
<keyword evidence="1" id="KW-0812">Transmembrane</keyword>
<dbReference type="AlphaFoldDB" id="A0A2S0VMC4"/>
<dbReference type="OrthoDB" id="9796076at2"/>
<dbReference type="CDD" id="cd07043">
    <property type="entry name" value="STAS_anti-anti-sigma_factors"/>
    <property type="match status" value="1"/>
</dbReference>
<evidence type="ECO:0000313" key="4">
    <source>
        <dbReference type="Proteomes" id="UP000244441"/>
    </source>
</evidence>
<dbReference type="Gene3D" id="3.30.750.24">
    <property type="entry name" value="STAS domain"/>
    <property type="match status" value="1"/>
</dbReference>
<dbReference type="PROSITE" id="PS50801">
    <property type="entry name" value="STAS"/>
    <property type="match status" value="1"/>
</dbReference>
<proteinExistence type="predicted"/>
<feature type="transmembrane region" description="Helical" evidence="1">
    <location>
        <begin position="45"/>
        <end position="67"/>
    </location>
</feature>
<name>A0A2S0VMC4_9ALTE</name>
<dbReference type="EMBL" id="CP026604">
    <property type="protein sequence ID" value="AWB65371.1"/>
    <property type="molecule type" value="Genomic_DNA"/>
</dbReference>
<organism evidence="3 4">
    <name type="scientific">Saccharobesus litoralis</name>
    <dbReference type="NCBI Taxonomy" id="2172099"/>
    <lineage>
        <taxon>Bacteria</taxon>
        <taxon>Pseudomonadati</taxon>
        <taxon>Pseudomonadota</taxon>
        <taxon>Gammaproteobacteria</taxon>
        <taxon>Alteromonadales</taxon>
        <taxon>Alteromonadaceae</taxon>
        <taxon>Saccharobesus</taxon>
    </lineage>
</organism>
<dbReference type="InterPro" id="IPR036513">
    <property type="entry name" value="STAS_dom_sf"/>
</dbReference>
<reference evidence="3 4" key="1">
    <citation type="submission" date="2018-01" db="EMBL/GenBank/DDBJ databases">
        <title>Genome sequence of a Cantenovulum-like bacteria.</title>
        <authorList>
            <person name="Tan W.R."/>
            <person name="Lau N.-S."/>
            <person name="Go F."/>
            <person name="Amirul A.-A.A."/>
        </authorList>
    </citation>
    <scope>NUCLEOTIDE SEQUENCE [LARGE SCALE GENOMIC DNA]</scope>
    <source>
        <strain evidence="3 4">CCB-QB4</strain>
    </source>
</reference>
<dbReference type="KEGG" id="cate:C2869_02465"/>
<sequence>MKISTQALPQNELLISIEGEFDALGCQSTKNEWDAISTQDNQLDIVLDLSATTFLDSSGVGAIVFLFKRIRAKRGSMKICGANGQPLELLDLLRVHRAIPITSSLHH</sequence>
<dbReference type="PANTHER" id="PTHR33495:SF2">
    <property type="entry name" value="ANTI-SIGMA FACTOR ANTAGONIST TM_1081-RELATED"/>
    <property type="match status" value="1"/>
</dbReference>
<evidence type="ECO:0000259" key="2">
    <source>
        <dbReference type="PROSITE" id="PS50801"/>
    </source>
</evidence>
<dbReference type="GO" id="GO:0043856">
    <property type="term" value="F:anti-sigma factor antagonist activity"/>
    <property type="evidence" value="ECO:0007669"/>
    <property type="project" value="TreeGrafter"/>
</dbReference>
<feature type="domain" description="STAS" evidence="2">
    <location>
        <begin position="13"/>
        <end position="107"/>
    </location>
</feature>
<keyword evidence="1" id="KW-1133">Transmembrane helix</keyword>
<dbReference type="InterPro" id="IPR002645">
    <property type="entry name" value="STAS_dom"/>
</dbReference>
<dbReference type="Pfam" id="PF01740">
    <property type="entry name" value="STAS"/>
    <property type="match status" value="1"/>
</dbReference>
<dbReference type="SUPFAM" id="SSF52091">
    <property type="entry name" value="SpoIIaa-like"/>
    <property type="match status" value="1"/>
</dbReference>
<keyword evidence="4" id="KW-1185">Reference proteome</keyword>
<protein>
    <submittedName>
        <fullName evidence="3">Anti-sigma factor antagonist</fullName>
    </submittedName>
</protein>
<dbReference type="PANTHER" id="PTHR33495">
    <property type="entry name" value="ANTI-SIGMA FACTOR ANTAGONIST TM_1081-RELATED-RELATED"/>
    <property type="match status" value="1"/>
</dbReference>
<dbReference type="RefSeq" id="WP_108601448.1">
    <property type="nucleotide sequence ID" value="NZ_CP026604.1"/>
</dbReference>
<keyword evidence="1" id="KW-0472">Membrane</keyword>
<gene>
    <name evidence="3" type="ORF">C2869_02465</name>
</gene>
<evidence type="ECO:0000256" key="1">
    <source>
        <dbReference type="SAM" id="Phobius"/>
    </source>
</evidence>